<organism evidence="2 3">
    <name type="scientific">Parafrankia soli</name>
    <dbReference type="NCBI Taxonomy" id="2599596"/>
    <lineage>
        <taxon>Bacteria</taxon>
        <taxon>Bacillati</taxon>
        <taxon>Actinomycetota</taxon>
        <taxon>Actinomycetes</taxon>
        <taxon>Frankiales</taxon>
        <taxon>Frankiaceae</taxon>
        <taxon>Parafrankia</taxon>
    </lineage>
</organism>
<dbReference type="Gene3D" id="3.90.1200.10">
    <property type="match status" value="1"/>
</dbReference>
<dbReference type="EMBL" id="MAXA01000256">
    <property type="protein sequence ID" value="OHV21297.1"/>
    <property type="molecule type" value="Genomic_DNA"/>
</dbReference>
<protein>
    <recommendedName>
        <fullName evidence="1">Aminoglycoside phosphotransferase domain-containing protein</fullName>
    </recommendedName>
</protein>
<dbReference type="InterPro" id="IPR011009">
    <property type="entry name" value="Kinase-like_dom_sf"/>
</dbReference>
<dbReference type="Proteomes" id="UP000179769">
    <property type="component" value="Unassembled WGS sequence"/>
</dbReference>
<proteinExistence type="predicted"/>
<dbReference type="SUPFAM" id="SSF56112">
    <property type="entry name" value="Protein kinase-like (PK-like)"/>
    <property type="match status" value="1"/>
</dbReference>
<name>A0A1S1PJ61_9ACTN</name>
<dbReference type="AlphaFoldDB" id="A0A1S1PJ61"/>
<dbReference type="Pfam" id="PF01636">
    <property type="entry name" value="APH"/>
    <property type="match status" value="1"/>
</dbReference>
<feature type="domain" description="Aminoglycoside phosphotransferase" evidence="1">
    <location>
        <begin position="30"/>
        <end position="245"/>
    </location>
</feature>
<dbReference type="RefSeq" id="WP_071066440.1">
    <property type="nucleotide sequence ID" value="NZ_MAXA01000256.1"/>
</dbReference>
<evidence type="ECO:0000313" key="3">
    <source>
        <dbReference type="Proteomes" id="UP000179769"/>
    </source>
</evidence>
<sequence length="300" mass="31803">MAVADVWGSVPGVVRQAVERHVGPVTAAEAVAGGKNNDLAAVVHGDGGPVFVKAVRGISRAMRWLRDEITAGVLADGIAPAVIFSEEVRADDLWLIVGFEYLPGRPADLAVGSADLAVVGRTLDRISALPAPGVLGLHERWTVPDWWSRVREAAPEVTAGWDVERMDRWAALAPAAVEGDRLAHTDLHADQFILGPDGTVHVIDWGFPGAAAPWVDTAFLVIRLVDAGHCPADAQAWAAERPGWTPDGDALTAFAVFVAGLWTYRAVTEGADGPWVRSARDYAAWRVGVAVSPRCAPAPT</sequence>
<reference evidence="3" key="1">
    <citation type="submission" date="2016-07" db="EMBL/GenBank/DDBJ databases">
        <title>Frankia sp. NRRL B-16219 Genome sequencing.</title>
        <authorList>
            <person name="Ghodhbane-Gtari F."/>
            <person name="Swanson E."/>
            <person name="Gueddou A."/>
            <person name="Louati M."/>
            <person name="Nouioui I."/>
            <person name="Hezbri K."/>
            <person name="Abebe-Akele F."/>
            <person name="Simpson S."/>
            <person name="Morris K."/>
            <person name="Thomas K."/>
            <person name="Gtari M."/>
            <person name="Tisa L.S."/>
        </authorList>
    </citation>
    <scope>NUCLEOTIDE SEQUENCE [LARGE SCALE GENOMIC DNA]</scope>
    <source>
        <strain evidence="3">NRRL B-16219</strain>
    </source>
</reference>
<accession>A0A1S1PJ61</accession>
<keyword evidence="3" id="KW-1185">Reference proteome</keyword>
<evidence type="ECO:0000259" key="1">
    <source>
        <dbReference type="Pfam" id="PF01636"/>
    </source>
</evidence>
<evidence type="ECO:0000313" key="2">
    <source>
        <dbReference type="EMBL" id="OHV21297.1"/>
    </source>
</evidence>
<dbReference type="InterPro" id="IPR002575">
    <property type="entry name" value="Aminoglycoside_PTrfase"/>
</dbReference>
<comment type="caution">
    <text evidence="2">The sequence shown here is derived from an EMBL/GenBank/DDBJ whole genome shotgun (WGS) entry which is preliminary data.</text>
</comment>
<gene>
    <name evidence="2" type="ORF">BBK14_27035</name>
</gene>